<organism evidence="2 3">
    <name type="scientific">Flammeovirga agarivorans</name>
    <dbReference type="NCBI Taxonomy" id="2726742"/>
    <lineage>
        <taxon>Bacteria</taxon>
        <taxon>Pseudomonadati</taxon>
        <taxon>Bacteroidota</taxon>
        <taxon>Cytophagia</taxon>
        <taxon>Cytophagales</taxon>
        <taxon>Flammeovirgaceae</taxon>
        <taxon>Flammeovirga</taxon>
    </lineage>
</organism>
<dbReference type="Pfam" id="PF13739">
    <property type="entry name" value="PdaC"/>
    <property type="match status" value="1"/>
</dbReference>
<feature type="domain" description="Deacetylase PdaC" evidence="1">
    <location>
        <begin position="26"/>
        <end position="105"/>
    </location>
</feature>
<gene>
    <name evidence="2" type="ORF">HGP29_06375</name>
</gene>
<name>A0A7X8SIL9_9BACT</name>
<comment type="caution">
    <text evidence="2">The sequence shown here is derived from an EMBL/GenBank/DDBJ whole genome shotgun (WGS) entry which is preliminary data.</text>
</comment>
<evidence type="ECO:0000313" key="2">
    <source>
        <dbReference type="EMBL" id="NLR90822.1"/>
    </source>
</evidence>
<reference evidence="2 3" key="1">
    <citation type="submission" date="2020-04" db="EMBL/GenBank/DDBJ databases">
        <title>Flammeovirga sp. SR4, a novel species isolated from seawater.</title>
        <authorList>
            <person name="Wang X."/>
        </authorList>
    </citation>
    <scope>NUCLEOTIDE SEQUENCE [LARGE SCALE GENOMIC DNA]</scope>
    <source>
        <strain evidence="2 3">SR4</strain>
    </source>
</reference>
<dbReference type="InterPro" id="IPR025303">
    <property type="entry name" value="PdaC"/>
</dbReference>
<sequence>MLNSALSFYAMEIEKQGFNKLNSSMHYELNISYPKVICSKKLDIEHQINLDIQRIMIMAINNFRAKIIDVKSEKGAMGLSYLNLDYQVHHNNNGILSISFKKDTYFNGFDGIKIIKMTYNFDSQKNKVIRLKDLFDDEIDYKNAIFNKLKHKYSDIKLKKGVTSNFCIDTKGITFPLDSNKCKSKHCPEQVTLTWAEVKDITKPYVQELGL</sequence>
<evidence type="ECO:0000313" key="3">
    <source>
        <dbReference type="Proteomes" id="UP000585050"/>
    </source>
</evidence>
<dbReference type="Gene3D" id="3.30.565.40">
    <property type="entry name" value="Fervidobacterium nodosum Rt17-B1 like"/>
    <property type="match status" value="1"/>
</dbReference>
<dbReference type="EMBL" id="JABAIL010000002">
    <property type="protein sequence ID" value="NLR90822.1"/>
    <property type="molecule type" value="Genomic_DNA"/>
</dbReference>
<evidence type="ECO:0000259" key="1">
    <source>
        <dbReference type="Pfam" id="PF13739"/>
    </source>
</evidence>
<accession>A0A7X8SIL9</accession>
<dbReference type="AlphaFoldDB" id="A0A7X8SIL9"/>
<keyword evidence="3" id="KW-1185">Reference proteome</keyword>
<dbReference type="Proteomes" id="UP000585050">
    <property type="component" value="Unassembled WGS sequence"/>
</dbReference>
<proteinExistence type="predicted"/>
<protein>
    <submittedName>
        <fullName evidence="2">DUF4163 domain-containing protein</fullName>
    </submittedName>
</protein>